<dbReference type="SUPFAM" id="SSF51412">
    <property type="entry name" value="Inosine monophosphate dehydrogenase (IMPDH)"/>
    <property type="match status" value="1"/>
</dbReference>
<dbReference type="Gene3D" id="3.20.20.70">
    <property type="entry name" value="Aldolase class I"/>
    <property type="match status" value="1"/>
</dbReference>
<keyword evidence="4" id="KW-0503">Monooxygenase</keyword>
<keyword evidence="5" id="KW-1185">Reference proteome</keyword>
<gene>
    <name evidence="4" type="ORF">FCC1311_036072</name>
</gene>
<accession>A0A2R5G9Y7</accession>
<proteinExistence type="predicted"/>
<comment type="caution">
    <text evidence="4">The sequence shown here is derived from an EMBL/GenBank/DDBJ whole genome shotgun (WGS) entry which is preliminary data.</text>
</comment>
<evidence type="ECO:0000256" key="2">
    <source>
        <dbReference type="ARBA" id="ARBA00022643"/>
    </source>
</evidence>
<dbReference type="PANTHER" id="PTHR32332">
    <property type="entry name" value="2-NITROPROPANE DIOXYGENASE"/>
    <property type="match status" value="1"/>
</dbReference>
<keyword evidence="1" id="KW-0285">Flavoprotein</keyword>
<dbReference type="GO" id="GO:0018580">
    <property type="term" value="F:nitronate monooxygenase activity"/>
    <property type="evidence" value="ECO:0007669"/>
    <property type="project" value="InterPro"/>
</dbReference>
<dbReference type="InterPro" id="IPR004136">
    <property type="entry name" value="NMO"/>
</dbReference>
<evidence type="ECO:0000256" key="3">
    <source>
        <dbReference type="ARBA" id="ARBA00023002"/>
    </source>
</evidence>
<dbReference type="PANTHER" id="PTHR32332:SF20">
    <property type="entry name" value="2-NITROPROPANE DIOXYGENASE-LIKE PROTEIN"/>
    <property type="match status" value="1"/>
</dbReference>
<keyword evidence="3" id="KW-0560">Oxidoreductase</keyword>
<reference evidence="4 5" key="1">
    <citation type="submission" date="2017-12" db="EMBL/GenBank/DDBJ databases">
        <title>Sequencing, de novo assembly and annotation of complete genome of a new Thraustochytrid species, strain FCC1311.</title>
        <authorList>
            <person name="Sedici K."/>
            <person name="Godart F."/>
            <person name="Aiese Cigliano R."/>
            <person name="Sanseverino W."/>
            <person name="Barakat M."/>
            <person name="Ortet P."/>
            <person name="Marechal E."/>
            <person name="Cagnac O."/>
            <person name="Amato A."/>
        </authorList>
    </citation>
    <scope>NUCLEOTIDE SEQUENCE [LARGE SCALE GENOMIC DNA]</scope>
</reference>
<dbReference type="InParanoid" id="A0A2R5G9Y7"/>
<name>A0A2R5G9Y7_9STRA</name>
<evidence type="ECO:0000256" key="1">
    <source>
        <dbReference type="ARBA" id="ARBA00022630"/>
    </source>
</evidence>
<dbReference type="OrthoDB" id="10265891at2759"/>
<protein>
    <submittedName>
        <fullName evidence="4">Nitronate monooxygenase</fullName>
    </submittedName>
</protein>
<dbReference type="InterPro" id="IPR013785">
    <property type="entry name" value="Aldolase_TIM"/>
</dbReference>
<dbReference type="CDD" id="cd04730">
    <property type="entry name" value="NPD_like"/>
    <property type="match status" value="1"/>
</dbReference>
<organism evidence="4 5">
    <name type="scientific">Hondaea fermentalgiana</name>
    <dbReference type="NCBI Taxonomy" id="2315210"/>
    <lineage>
        <taxon>Eukaryota</taxon>
        <taxon>Sar</taxon>
        <taxon>Stramenopiles</taxon>
        <taxon>Bigyra</taxon>
        <taxon>Labyrinthulomycetes</taxon>
        <taxon>Thraustochytrida</taxon>
        <taxon>Thraustochytriidae</taxon>
        <taxon>Hondaea</taxon>
    </lineage>
</organism>
<dbReference type="Pfam" id="PF03060">
    <property type="entry name" value="NMO"/>
    <property type="match status" value="1"/>
</dbReference>
<dbReference type="AlphaFoldDB" id="A0A2R5G9Y7"/>
<evidence type="ECO:0000313" key="4">
    <source>
        <dbReference type="EMBL" id="GBG27385.1"/>
    </source>
</evidence>
<sequence>MVLKTRITELFGIEIPVLQGGMHYVGYAEMAAAVSEAGGLGIITALTQPSPEKLREEIQKCKKMTSKPFGVNLTLLPMLAPPNYGDYVNVIITEGVKVVETAGRAPDEFISQFKEHNIKVIHKCVSVRHALSAEKKGVDAISLDGFECGGHPGEEDVGNFVLAPLGAEKLTVPFVVSGGVANGMQLAAAFAMGADGVNAGTLFMCTKEAPIHENIKKALVEGDERSTTHIFRTLNNTERVYKNETAMKVRSIEAEKPGDFPAIRPYVLGENYRKSFQETGDTTSSCWSCGLSMALIHDIPTCKELLKRMVADAEQAVKRASSKVVSSKL</sequence>
<dbReference type="EMBL" id="BEYU01000030">
    <property type="protein sequence ID" value="GBG27385.1"/>
    <property type="molecule type" value="Genomic_DNA"/>
</dbReference>
<keyword evidence="2" id="KW-0288">FMN</keyword>
<dbReference type="Proteomes" id="UP000241890">
    <property type="component" value="Unassembled WGS sequence"/>
</dbReference>
<evidence type="ECO:0000313" key="5">
    <source>
        <dbReference type="Proteomes" id="UP000241890"/>
    </source>
</evidence>